<name>A0A7J6WQI7_THATH</name>
<evidence type="ECO:0000313" key="2">
    <source>
        <dbReference type="Proteomes" id="UP000554482"/>
    </source>
</evidence>
<reference evidence="1 2" key="1">
    <citation type="submission" date="2020-06" db="EMBL/GenBank/DDBJ databases">
        <title>Transcriptomic and genomic resources for Thalictrum thalictroides and T. hernandezii: Facilitating candidate gene discovery in an emerging model plant lineage.</title>
        <authorList>
            <person name="Arias T."/>
            <person name="Riano-Pachon D.M."/>
            <person name="Di Stilio V.S."/>
        </authorList>
    </citation>
    <scope>NUCLEOTIDE SEQUENCE [LARGE SCALE GENOMIC DNA]</scope>
    <source>
        <strain evidence="2">cv. WT478/WT964</strain>
        <tissue evidence="1">Leaves</tissue>
    </source>
</reference>
<dbReference type="EMBL" id="JABWDY010011668">
    <property type="protein sequence ID" value="KAF5199629.1"/>
    <property type="molecule type" value="Genomic_DNA"/>
</dbReference>
<comment type="caution">
    <text evidence="1">The sequence shown here is derived from an EMBL/GenBank/DDBJ whole genome shotgun (WGS) entry which is preliminary data.</text>
</comment>
<dbReference type="AlphaFoldDB" id="A0A7J6WQI7"/>
<dbReference type="Proteomes" id="UP000554482">
    <property type="component" value="Unassembled WGS sequence"/>
</dbReference>
<proteinExistence type="predicted"/>
<protein>
    <submittedName>
        <fullName evidence="1">Uncharacterized protein</fullName>
    </submittedName>
</protein>
<sequence length="63" mass="7045">MSSTNQHQKSSTRVINDVININVIKVVINNVNMSADTVLLFSTITLTGTIHRLPALFENRNYS</sequence>
<accession>A0A7J6WQI7</accession>
<gene>
    <name evidence="1" type="ORF">FRX31_010784</name>
</gene>
<organism evidence="1 2">
    <name type="scientific">Thalictrum thalictroides</name>
    <name type="common">Rue-anemone</name>
    <name type="synonym">Anemone thalictroides</name>
    <dbReference type="NCBI Taxonomy" id="46969"/>
    <lineage>
        <taxon>Eukaryota</taxon>
        <taxon>Viridiplantae</taxon>
        <taxon>Streptophyta</taxon>
        <taxon>Embryophyta</taxon>
        <taxon>Tracheophyta</taxon>
        <taxon>Spermatophyta</taxon>
        <taxon>Magnoliopsida</taxon>
        <taxon>Ranunculales</taxon>
        <taxon>Ranunculaceae</taxon>
        <taxon>Thalictroideae</taxon>
        <taxon>Thalictrum</taxon>
    </lineage>
</organism>
<evidence type="ECO:0000313" key="1">
    <source>
        <dbReference type="EMBL" id="KAF5199629.1"/>
    </source>
</evidence>
<keyword evidence="2" id="KW-1185">Reference proteome</keyword>